<dbReference type="Pfam" id="PF03632">
    <property type="entry name" value="Glyco_hydro_65m"/>
    <property type="match status" value="1"/>
</dbReference>
<organism evidence="5 6">
    <name type="scientific">Phyllobacterium bourgognense</name>
    <dbReference type="NCBI Taxonomy" id="314236"/>
    <lineage>
        <taxon>Bacteria</taxon>
        <taxon>Pseudomonadati</taxon>
        <taxon>Pseudomonadota</taxon>
        <taxon>Alphaproteobacteria</taxon>
        <taxon>Hyphomicrobiales</taxon>
        <taxon>Phyllobacteriaceae</taxon>
        <taxon>Phyllobacterium</taxon>
    </lineage>
</organism>
<dbReference type="Gene3D" id="1.10.287.1490">
    <property type="match status" value="1"/>
</dbReference>
<dbReference type="PANTHER" id="PTHR11051">
    <property type="entry name" value="GLYCOSYL HYDROLASE-RELATED"/>
    <property type="match status" value="1"/>
</dbReference>
<comment type="caution">
    <text evidence="5">The sequence shown here is derived from an EMBL/GenBank/DDBJ whole genome shotgun (WGS) entry which is preliminary data.</text>
</comment>
<accession>A0A368YVM8</accession>
<dbReference type="OrthoDB" id="414934at2"/>
<feature type="region of interest" description="Disordered" evidence="2">
    <location>
        <begin position="950"/>
        <end position="971"/>
    </location>
</feature>
<name>A0A368YVM8_9HYPH</name>
<evidence type="ECO:0000313" key="6">
    <source>
        <dbReference type="Proteomes" id="UP000253324"/>
    </source>
</evidence>
<dbReference type="AlphaFoldDB" id="A0A368YVM8"/>
<feature type="coiled-coil region" evidence="1">
    <location>
        <begin position="37"/>
        <end position="67"/>
    </location>
</feature>
<feature type="domain" description="Glycoside hydrolase family 65 central catalytic" evidence="3">
    <location>
        <begin position="521"/>
        <end position="750"/>
    </location>
</feature>
<dbReference type="InterPro" id="IPR037018">
    <property type="entry name" value="GH65_N"/>
</dbReference>
<sequence length="971" mass="106732">MIFRTIFFASLLGCAILTGCDGSDDSPQPSQSTFAELAATKETIKSLEQQIAALQAQNTELIAANERNVAVLQVTIGDLNKRISGLPSSDEVTKLRNDANTLQKLISDLDNEISLKKAEIEGLNKRIAGLPAGQTAEDLVKALADAQTSLNAMTDKVAGLEGAVARLEALVPPVVDATKPPLPPAENLASWRIVNRDFNETFTHQPFVSNGYIGLRLPAAGQGYWRGSKNPDNLEGYPKYEEVRFTSAMVEKFYSDNQIYLATLPNWSSLTIRDDKDGNFFDPNALNPEQVSSYEQVVDMRKGIVTTSLVWLSPNDKKVKLKWTAFAHRTNKHLGVIRLEITPLKWTGDISVRSYLDINGVHKADNIANQNWKDPNTLGAQASVRTPGTGFKATTAFKMAVPENIGQTHAWEGDAKVSGLFWEFSPVVNQTYVFTKFVGIATSIDEELIDKLGRNIPQTFADDDKTVNEAADGVANAAKQTGYTELLKSHIDAWEALWTKSSVTVENERLQKVINSAQYELLSSTYEGAKASIPAGGLVGTGYGGMIFWDAETFMYPYLLLTHPELAKTVVDYRFATLERARGNVNHSSFNVDPGTKPYHGTYFPWVSGTGNIGGEGSDERNRRQIHLQADIALAQYQYYAATGDETFLKNQAWPILKGIADFYVTRGEFNADRTQFHLNTVTAPDEYAENVNDEAFTNGSAIVAFELAIKVAEQLKEPVPEAWRKVLNTIVTPQVDPATKVHIQYDGFNPANPNNKIKQADVVLLTYPLEYPMPAQQSANDLDYYSGKADPDGPAMTDAVHAVIAAQLGRCDFGHFLKKSYDVALGPYEQFNETRVLGKSAGQMAPANVFLTGAGGFLQATGMGMTGYRFRDDRIVLKPILPDTVEGQPAKRAYLKGLKWQGREFNVDIGDTDTWVTLTKGDAAKVQTTDDDKVFVDLEPGEPLKIATRKAQQSNGKPCAQPAPELMHLQ</sequence>
<keyword evidence="5" id="KW-0378">Hydrolase</keyword>
<dbReference type="EMBL" id="QPJM01000005">
    <property type="protein sequence ID" value="RCW83679.1"/>
    <property type="molecule type" value="Genomic_DNA"/>
</dbReference>
<protein>
    <submittedName>
        <fullName evidence="5">Trehalose/maltose hydrolase-like predicted phosphorylase</fullName>
    </submittedName>
</protein>
<dbReference type="PROSITE" id="PS51257">
    <property type="entry name" value="PROKAR_LIPOPROTEIN"/>
    <property type="match status" value="1"/>
</dbReference>
<evidence type="ECO:0000256" key="2">
    <source>
        <dbReference type="SAM" id="MobiDB-lite"/>
    </source>
</evidence>
<dbReference type="InterPro" id="IPR005195">
    <property type="entry name" value="Glyco_hydro_65_M"/>
</dbReference>
<dbReference type="GO" id="GO:0005993">
    <property type="term" value="P:trehalose catabolic process"/>
    <property type="evidence" value="ECO:0007669"/>
    <property type="project" value="TreeGrafter"/>
</dbReference>
<keyword evidence="6" id="KW-1185">Reference proteome</keyword>
<dbReference type="SUPFAM" id="SSF74650">
    <property type="entry name" value="Galactose mutarotase-like"/>
    <property type="match status" value="1"/>
</dbReference>
<dbReference type="Proteomes" id="UP000253324">
    <property type="component" value="Unassembled WGS sequence"/>
</dbReference>
<dbReference type="Gene3D" id="1.50.10.10">
    <property type="match status" value="1"/>
</dbReference>
<reference evidence="5 6" key="1">
    <citation type="submission" date="2018-07" db="EMBL/GenBank/DDBJ databases">
        <title>Genomic Encyclopedia of Type Strains, Phase III (KMG-III): the genomes of soil and plant-associated and newly described type strains.</title>
        <authorList>
            <person name="Whitman W."/>
        </authorList>
    </citation>
    <scope>NUCLEOTIDE SEQUENCE [LARGE SCALE GENOMIC DNA]</scope>
    <source>
        <strain evidence="5 6">31-25a</strain>
    </source>
</reference>
<keyword evidence="1" id="KW-0175">Coiled coil</keyword>
<dbReference type="InterPro" id="IPR012341">
    <property type="entry name" value="6hp_glycosidase-like_sf"/>
</dbReference>
<dbReference type="PANTHER" id="PTHR11051:SF8">
    <property type="entry name" value="PROTEIN-GLUCOSYLGALACTOSYLHYDROXYLYSINE GLUCOSIDASE"/>
    <property type="match status" value="1"/>
</dbReference>
<gene>
    <name evidence="5" type="ORF">C7476_105173</name>
</gene>
<evidence type="ECO:0000256" key="1">
    <source>
        <dbReference type="SAM" id="Coils"/>
    </source>
</evidence>
<feature type="domain" description="Glycoside hydrolase family 65 N-terminal" evidence="4">
    <location>
        <begin position="207"/>
        <end position="443"/>
    </location>
</feature>
<dbReference type="InterPro" id="IPR011013">
    <property type="entry name" value="Gal_mutarotase_sf_dom"/>
</dbReference>
<dbReference type="GO" id="GO:0016757">
    <property type="term" value="F:glycosyltransferase activity"/>
    <property type="evidence" value="ECO:0007669"/>
    <property type="project" value="UniProtKB-ARBA"/>
</dbReference>
<proteinExistence type="predicted"/>
<dbReference type="SUPFAM" id="SSF48208">
    <property type="entry name" value="Six-hairpin glycosidases"/>
    <property type="match status" value="1"/>
</dbReference>
<dbReference type="GO" id="GO:0030246">
    <property type="term" value="F:carbohydrate binding"/>
    <property type="evidence" value="ECO:0007669"/>
    <property type="project" value="InterPro"/>
</dbReference>
<dbReference type="Pfam" id="PF03636">
    <property type="entry name" value="Glyco_hydro_65N"/>
    <property type="match status" value="1"/>
</dbReference>
<evidence type="ECO:0000259" key="4">
    <source>
        <dbReference type="Pfam" id="PF03636"/>
    </source>
</evidence>
<dbReference type="RefSeq" id="WP_114430066.1">
    <property type="nucleotide sequence ID" value="NZ_QPJM01000005.1"/>
</dbReference>
<dbReference type="InterPro" id="IPR008928">
    <property type="entry name" value="6-hairpin_glycosidase_sf"/>
</dbReference>
<dbReference type="InterPro" id="IPR005196">
    <property type="entry name" value="Glyco_hydro_65_N"/>
</dbReference>
<dbReference type="Gene3D" id="2.70.98.40">
    <property type="entry name" value="Glycoside hydrolase, family 65, N-terminal domain"/>
    <property type="match status" value="1"/>
</dbReference>
<dbReference type="GO" id="GO:0004555">
    <property type="term" value="F:alpha,alpha-trehalase activity"/>
    <property type="evidence" value="ECO:0007669"/>
    <property type="project" value="TreeGrafter"/>
</dbReference>
<evidence type="ECO:0000259" key="3">
    <source>
        <dbReference type="Pfam" id="PF03632"/>
    </source>
</evidence>
<feature type="coiled-coil region" evidence="1">
    <location>
        <begin position="92"/>
        <end position="170"/>
    </location>
</feature>
<evidence type="ECO:0000313" key="5">
    <source>
        <dbReference type="EMBL" id="RCW83679.1"/>
    </source>
</evidence>